<dbReference type="RefSeq" id="WP_206715873.1">
    <property type="nucleotide sequence ID" value="NZ_CP071091.1"/>
</dbReference>
<sequence length="110" mass="12574">MTCSGSRIHVSDHACQRAAERLRLTPAEVRARAHIVWSDKRYAPPKTGIMAKFVQGQSKLRGNIARVDGKYVWMFFETARGPFLATIVVAPRVLWLEQIRHEVEESRRTA</sequence>
<dbReference type="Proteomes" id="UP000663090">
    <property type="component" value="Chromosome"/>
</dbReference>
<protein>
    <recommendedName>
        <fullName evidence="3">DUF4258 domain-containing protein</fullName>
    </recommendedName>
</protein>
<accession>A0ABX7N6N9</accession>
<keyword evidence="2" id="KW-1185">Reference proteome</keyword>
<evidence type="ECO:0008006" key="3">
    <source>
        <dbReference type="Google" id="ProtNLM"/>
    </source>
</evidence>
<evidence type="ECO:0000313" key="1">
    <source>
        <dbReference type="EMBL" id="QSQ14079.1"/>
    </source>
</evidence>
<reference evidence="1 2" key="1">
    <citation type="submission" date="2021-02" db="EMBL/GenBank/DDBJ databases">
        <title>De Novo genome assembly of isolated myxobacteria.</title>
        <authorList>
            <person name="Stevens D.C."/>
        </authorList>
    </citation>
    <scope>NUCLEOTIDE SEQUENCE [LARGE SCALE GENOMIC DNA]</scope>
    <source>
        <strain evidence="1 2">SCHIC003</strain>
    </source>
</reference>
<gene>
    <name evidence="1" type="ORF">JY572_38155</name>
</gene>
<name>A0ABX7N6N9_9BACT</name>
<proteinExistence type="predicted"/>
<organism evidence="1 2">
    <name type="scientific">Myxococcus landrumensis</name>
    <dbReference type="NCBI Taxonomy" id="2813577"/>
    <lineage>
        <taxon>Bacteria</taxon>
        <taxon>Pseudomonadati</taxon>
        <taxon>Myxococcota</taxon>
        <taxon>Myxococcia</taxon>
        <taxon>Myxococcales</taxon>
        <taxon>Cystobacterineae</taxon>
        <taxon>Myxococcaceae</taxon>
        <taxon>Myxococcus</taxon>
    </lineage>
</organism>
<dbReference type="EMBL" id="CP071091">
    <property type="protein sequence ID" value="QSQ14079.1"/>
    <property type="molecule type" value="Genomic_DNA"/>
</dbReference>
<evidence type="ECO:0000313" key="2">
    <source>
        <dbReference type="Proteomes" id="UP000663090"/>
    </source>
</evidence>